<sequence length="156" mass="18475">MDINTEHTIFQALIARHDVQRTLCEKLENLIKNNELQKAKDFYPQLDIELKAHATAEERHLYMPVMSHDDGMDLSRHAIAEHHEMDEMMATLNDDQTCDDDWIKTCQALIHEVRHHLKEEENKFFKDAKTLLDKEIQQRLGSLYQVEHNEFEKNHG</sequence>
<dbReference type="CDD" id="cd12108">
    <property type="entry name" value="Hr-like"/>
    <property type="match status" value="1"/>
</dbReference>
<dbReference type="RefSeq" id="WP_009767277.1">
    <property type="nucleotide sequence ID" value="NZ_ANIN01000001.1"/>
</dbReference>
<feature type="domain" description="Hemerythrin-like" evidence="1">
    <location>
        <begin position="9"/>
        <end position="126"/>
    </location>
</feature>
<dbReference type="PANTHER" id="PTHR35585">
    <property type="entry name" value="HHE DOMAIN PROTEIN (AFU_ORTHOLOGUE AFUA_4G00730)"/>
    <property type="match status" value="1"/>
</dbReference>
<comment type="caution">
    <text evidence="2">The sequence shown here is derived from an EMBL/GenBank/DDBJ whole genome shotgun (WGS) entry which is preliminary data.</text>
</comment>
<dbReference type="EMBL" id="ANIN01000001">
    <property type="protein sequence ID" value="ELA09458.1"/>
    <property type="molecule type" value="Genomic_DNA"/>
</dbReference>
<dbReference type="PATRIC" id="fig|1230338.3.peg.781"/>
<reference evidence="2 3" key="1">
    <citation type="journal article" date="2013" name="Genome Announc.">
        <title>Genome Sequence of Moraxella macacae 0408225, a Novel Bacterial Species Isolated from a Cynomolgus Macaque with Epistaxis.</title>
        <authorList>
            <person name="Ladner J.T."/>
            <person name="Whitehouse C.A."/>
            <person name="Koroleva G.I."/>
            <person name="Palacios G.F."/>
        </authorList>
    </citation>
    <scope>NUCLEOTIDE SEQUENCE [LARGE SCALE GENOMIC DNA]</scope>
    <source>
        <strain evidence="2 3">0408225</strain>
    </source>
</reference>
<organism evidence="2 3">
    <name type="scientific">Moraxella macacae 0408225</name>
    <dbReference type="NCBI Taxonomy" id="1230338"/>
    <lineage>
        <taxon>Bacteria</taxon>
        <taxon>Pseudomonadati</taxon>
        <taxon>Pseudomonadota</taxon>
        <taxon>Gammaproteobacteria</taxon>
        <taxon>Moraxellales</taxon>
        <taxon>Moraxellaceae</taxon>
        <taxon>Moraxella</taxon>
    </lineage>
</organism>
<dbReference type="AlphaFoldDB" id="L2FAG5"/>
<dbReference type="Gene3D" id="1.20.120.520">
    <property type="entry name" value="nmb1532 protein domain like"/>
    <property type="match status" value="1"/>
</dbReference>
<protein>
    <submittedName>
        <fullName evidence="2">Hemerythrin HHE cation binding protein</fullName>
    </submittedName>
</protein>
<dbReference type="eggNOG" id="COG5592">
    <property type="taxonomic scope" value="Bacteria"/>
</dbReference>
<dbReference type="Pfam" id="PF01814">
    <property type="entry name" value="Hemerythrin"/>
    <property type="match status" value="1"/>
</dbReference>
<evidence type="ECO:0000313" key="3">
    <source>
        <dbReference type="Proteomes" id="UP000023795"/>
    </source>
</evidence>
<dbReference type="PANTHER" id="PTHR35585:SF1">
    <property type="entry name" value="HHE DOMAIN PROTEIN (AFU_ORTHOLOGUE AFUA_4G00730)"/>
    <property type="match status" value="1"/>
</dbReference>
<accession>L2FAG5</accession>
<keyword evidence="3" id="KW-1185">Reference proteome</keyword>
<name>L2FAG5_9GAMM</name>
<dbReference type="STRING" id="1230338.MOMA_03610"/>
<evidence type="ECO:0000259" key="1">
    <source>
        <dbReference type="Pfam" id="PF01814"/>
    </source>
</evidence>
<dbReference type="Proteomes" id="UP000023795">
    <property type="component" value="Unassembled WGS sequence"/>
</dbReference>
<gene>
    <name evidence="2" type="ORF">MOMA_03610</name>
</gene>
<dbReference type="OrthoDB" id="5523420at2"/>
<evidence type="ECO:0000313" key="2">
    <source>
        <dbReference type="EMBL" id="ELA09458.1"/>
    </source>
</evidence>
<dbReference type="InterPro" id="IPR012312">
    <property type="entry name" value="Hemerythrin-like"/>
</dbReference>
<proteinExistence type="predicted"/>